<dbReference type="EMBL" id="GGYP01005894">
    <property type="protein sequence ID" value="MDE50665.1"/>
    <property type="molecule type" value="Transcribed_RNA"/>
</dbReference>
<dbReference type="GO" id="GO:0035556">
    <property type="term" value="P:intracellular signal transduction"/>
    <property type="evidence" value="ECO:0007669"/>
    <property type="project" value="InterPro"/>
</dbReference>
<dbReference type="GO" id="GO:0045721">
    <property type="term" value="P:negative regulation of gluconeogenesis"/>
    <property type="evidence" value="ECO:0007669"/>
    <property type="project" value="TreeGrafter"/>
</dbReference>
<dbReference type="InterPro" id="IPR001054">
    <property type="entry name" value="A/G_cyclase"/>
</dbReference>
<reference evidence="5" key="1">
    <citation type="submission" date="2018-10" db="EMBL/GenBank/DDBJ databases">
        <title>Transcriptome assembly of Aceria tosichella (Wheat curl mite) Type 2.</title>
        <authorList>
            <person name="Scully E.D."/>
            <person name="Geib S.M."/>
            <person name="Palmer N.A."/>
            <person name="Gupta A.K."/>
            <person name="Sarath G."/>
            <person name="Tatineni S."/>
        </authorList>
    </citation>
    <scope>NUCLEOTIDE SEQUENCE</scope>
    <source>
        <strain evidence="5">LincolnNE</strain>
    </source>
</reference>
<dbReference type="GO" id="GO:0006623">
    <property type="term" value="P:protein targeting to vacuole"/>
    <property type="evidence" value="ECO:0007669"/>
    <property type="project" value="TreeGrafter"/>
</dbReference>
<feature type="region of interest" description="Disordered" evidence="3">
    <location>
        <begin position="95"/>
        <end position="120"/>
    </location>
</feature>
<evidence type="ECO:0000256" key="1">
    <source>
        <dbReference type="ARBA" id="ARBA00023239"/>
    </source>
</evidence>
<dbReference type="InterPro" id="IPR018618">
    <property type="entry name" value="GID4/10-like"/>
</dbReference>
<comment type="similarity">
    <text evidence="2">Belongs to the GID4/VID24 family.</text>
</comment>
<dbReference type="AlphaFoldDB" id="A0A6G1SJK1"/>
<evidence type="ECO:0000256" key="3">
    <source>
        <dbReference type="SAM" id="MobiDB-lite"/>
    </source>
</evidence>
<dbReference type="GO" id="GO:0043161">
    <property type="term" value="P:proteasome-mediated ubiquitin-dependent protein catabolic process"/>
    <property type="evidence" value="ECO:0007669"/>
    <property type="project" value="TreeGrafter"/>
</dbReference>
<dbReference type="GO" id="GO:0016829">
    <property type="term" value="F:lyase activity"/>
    <property type="evidence" value="ECO:0007669"/>
    <property type="project" value="UniProtKB-KW"/>
</dbReference>
<dbReference type="PANTHER" id="PTHR14534:SF3">
    <property type="entry name" value="GID COMPLEX SUBUNIT 4 HOMOLOG"/>
    <property type="match status" value="1"/>
</dbReference>
<proteinExistence type="inferred from homology"/>
<organism evidence="5">
    <name type="scientific">Aceria tosichella</name>
    <name type="common">wheat curl mite</name>
    <dbReference type="NCBI Taxonomy" id="561515"/>
    <lineage>
        <taxon>Eukaryota</taxon>
        <taxon>Metazoa</taxon>
        <taxon>Ecdysozoa</taxon>
        <taxon>Arthropoda</taxon>
        <taxon>Chelicerata</taxon>
        <taxon>Arachnida</taxon>
        <taxon>Acari</taxon>
        <taxon>Acariformes</taxon>
        <taxon>Trombidiformes</taxon>
        <taxon>Prostigmata</taxon>
        <taxon>Eupodina</taxon>
        <taxon>Eriophyoidea</taxon>
        <taxon>Eriophyidae</taxon>
        <taxon>Eriophyinae</taxon>
        <taxon>Aceriini</taxon>
        <taxon>Aceria</taxon>
    </lineage>
</organism>
<protein>
    <submittedName>
        <fullName evidence="5">Uncharacterized protein C17orf39</fullName>
    </submittedName>
</protein>
<dbReference type="GO" id="GO:0007039">
    <property type="term" value="P:protein catabolic process in the vacuole"/>
    <property type="evidence" value="ECO:0007669"/>
    <property type="project" value="TreeGrafter"/>
</dbReference>
<accession>A0A6G1SJK1</accession>
<evidence type="ECO:0000313" key="5">
    <source>
        <dbReference type="EMBL" id="MDE50665.1"/>
    </source>
</evidence>
<dbReference type="Gene3D" id="3.30.70.1230">
    <property type="entry name" value="Nucleotide cyclase"/>
    <property type="match status" value="1"/>
</dbReference>
<dbReference type="PROSITE" id="PS50125">
    <property type="entry name" value="GUANYLATE_CYCLASE_2"/>
    <property type="match status" value="1"/>
</dbReference>
<dbReference type="Pfam" id="PF00211">
    <property type="entry name" value="Guanylate_cyc"/>
    <property type="match status" value="1"/>
</dbReference>
<name>A0A6G1SJK1_9ACAR</name>
<feature type="compositionally biased region" description="Polar residues" evidence="3">
    <location>
        <begin position="109"/>
        <end position="119"/>
    </location>
</feature>
<dbReference type="PANTHER" id="PTHR14534">
    <property type="entry name" value="VACUOLAR IMPORT AND DEGRADATION PROTEIN 24"/>
    <property type="match status" value="1"/>
</dbReference>
<sequence length="339" mass="39460">MLEFKVGMCNCLEGISANSLDTYKPRTGVNLGPVTNGLIGSNTTKQEDDNSGNMVNVTRRMESSCEPSRVQITEDVYMILKKYSTNTGIKLTHKSINSSSNQSSDEKQTPQNEQLQNEPTAVVHDYYKHKQLDTIDYVPPYINSHQVGVIKNHLFDGSSFSGFQKSQNENYEVNVKIQHVDYDSSYLCGYLCIAHLTKSHPSLTTFFEGEIISEKYPFRTRKWEATEEIDLAHWSMFEDFRENYSLTFNCDSFDYDKLKNSDYIYMRWKERFLVPDHKVKHVEGASYAGFYYICYSKRTSQIEGYYFHINSEYTIFESFQSLNLELDCNERSSQVYQFR</sequence>
<dbReference type="GO" id="GO:0034657">
    <property type="term" value="C:GID complex"/>
    <property type="evidence" value="ECO:0007669"/>
    <property type="project" value="TreeGrafter"/>
</dbReference>
<evidence type="ECO:0000259" key="4">
    <source>
        <dbReference type="PROSITE" id="PS50125"/>
    </source>
</evidence>
<dbReference type="Pfam" id="PF09783">
    <property type="entry name" value="Vac_ImportDeg"/>
    <property type="match status" value="1"/>
</dbReference>
<feature type="domain" description="Guanylate cyclase" evidence="4">
    <location>
        <begin position="1"/>
        <end position="62"/>
    </location>
</feature>
<dbReference type="SUPFAM" id="SSF55073">
    <property type="entry name" value="Nucleotide cyclase"/>
    <property type="match status" value="1"/>
</dbReference>
<dbReference type="GO" id="GO:0009190">
    <property type="term" value="P:cyclic nucleotide biosynthetic process"/>
    <property type="evidence" value="ECO:0007669"/>
    <property type="project" value="InterPro"/>
</dbReference>
<keyword evidence="1" id="KW-0456">Lyase</keyword>
<gene>
    <name evidence="5" type="primary">CQ039</name>
    <name evidence="5" type="ORF">g.18196</name>
</gene>
<dbReference type="GO" id="GO:0005773">
    <property type="term" value="C:vacuole"/>
    <property type="evidence" value="ECO:0007669"/>
    <property type="project" value="GOC"/>
</dbReference>
<evidence type="ECO:0000256" key="2">
    <source>
        <dbReference type="ARBA" id="ARBA00061469"/>
    </source>
</evidence>
<dbReference type="InterPro" id="IPR029787">
    <property type="entry name" value="Nucleotide_cyclase"/>
</dbReference>